<name>A0A3M7SPQ9_BRAPC</name>
<keyword evidence="6" id="KW-0175">Coiled coil</keyword>
<keyword evidence="3" id="KW-0963">Cytoplasm</keyword>
<evidence type="ECO:0000259" key="9">
    <source>
        <dbReference type="Pfam" id="PF22544"/>
    </source>
</evidence>
<dbReference type="InterPro" id="IPR033768">
    <property type="entry name" value="Hydin_ADK"/>
</dbReference>
<evidence type="ECO:0000256" key="1">
    <source>
        <dbReference type="ARBA" id="ARBA00004138"/>
    </source>
</evidence>
<proteinExistence type="predicted"/>
<feature type="coiled-coil region" evidence="6">
    <location>
        <begin position="340"/>
        <end position="369"/>
    </location>
</feature>
<evidence type="ECO:0000256" key="4">
    <source>
        <dbReference type="ARBA" id="ARBA00023069"/>
    </source>
</evidence>
<feature type="domain" description="Hydin adenylate kinase-like" evidence="8">
    <location>
        <begin position="1937"/>
        <end position="2132"/>
    </location>
</feature>
<dbReference type="Pfam" id="PF24291">
    <property type="entry name" value="Ig_CFAP65"/>
    <property type="match status" value="1"/>
</dbReference>
<dbReference type="Pfam" id="PF22544">
    <property type="entry name" value="HYDIN_VesB_CFA65-like_Ig"/>
    <property type="match status" value="2"/>
</dbReference>
<feature type="domain" description="CFAP65 tenth Ig-like" evidence="10">
    <location>
        <begin position="1703"/>
        <end position="1772"/>
    </location>
</feature>
<dbReference type="InterPro" id="IPR056305">
    <property type="entry name" value="Ig_CFAP65_10th"/>
</dbReference>
<keyword evidence="4" id="KW-0969">Cilium</keyword>
<dbReference type="Gene3D" id="3.40.50.300">
    <property type="entry name" value="P-loop containing nucleotide triphosphate hydrolases"/>
    <property type="match status" value="1"/>
</dbReference>
<feature type="compositionally biased region" description="Basic and acidic residues" evidence="7">
    <location>
        <begin position="2305"/>
        <end position="2347"/>
    </location>
</feature>
<evidence type="ECO:0000256" key="5">
    <source>
        <dbReference type="ARBA" id="ARBA00023273"/>
    </source>
</evidence>
<accession>A0A3M7SPQ9</accession>
<feature type="region of interest" description="Disordered" evidence="7">
    <location>
        <begin position="2059"/>
        <end position="2082"/>
    </location>
</feature>
<organism evidence="11 12">
    <name type="scientific">Brachionus plicatilis</name>
    <name type="common">Marine rotifer</name>
    <name type="synonym">Brachionus muelleri</name>
    <dbReference type="NCBI Taxonomy" id="10195"/>
    <lineage>
        <taxon>Eukaryota</taxon>
        <taxon>Metazoa</taxon>
        <taxon>Spiralia</taxon>
        <taxon>Gnathifera</taxon>
        <taxon>Rotifera</taxon>
        <taxon>Eurotatoria</taxon>
        <taxon>Monogononta</taxon>
        <taxon>Pseudotrocha</taxon>
        <taxon>Ploima</taxon>
        <taxon>Brachionidae</taxon>
        <taxon>Brachionus</taxon>
    </lineage>
</organism>
<feature type="compositionally biased region" description="Polar residues" evidence="7">
    <location>
        <begin position="2591"/>
        <end position="2602"/>
    </location>
</feature>
<gene>
    <name evidence="11" type="ORF">BpHYR1_037391</name>
</gene>
<evidence type="ECO:0000256" key="6">
    <source>
        <dbReference type="SAM" id="Coils"/>
    </source>
</evidence>
<feature type="region of interest" description="Disordered" evidence="7">
    <location>
        <begin position="1488"/>
        <end position="1525"/>
    </location>
</feature>
<feature type="compositionally biased region" description="Polar residues" evidence="7">
    <location>
        <begin position="2646"/>
        <end position="2656"/>
    </location>
</feature>
<feature type="compositionally biased region" description="Basic and acidic residues" evidence="7">
    <location>
        <begin position="2603"/>
        <end position="2623"/>
    </location>
</feature>
<feature type="compositionally biased region" description="Basic and acidic residues" evidence="7">
    <location>
        <begin position="2388"/>
        <end position="2397"/>
    </location>
</feature>
<evidence type="ECO:0000256" key="2">
    <source>
        <dbReference type="ARBA" id="ARBA00004496"/>
    </source>
</evidence>
<feature type="domain" description="HYDIN/VesB/CFA65-like Ig-like" evidence="9">
    <location>
        <begin position="452"/>
        <end position="551"/>
    </location>
</feature>
<sequence length="3725" mass="420075">MSWEIKGTVGSLEALPHITYQSKVSAPKNPKLIKEIKTIRKLKPSEFLKEMSMDTRQKLASTHEMHLPKIIELLDMGETSLQKNTQLMVDEPMFQPYPSEIFFQKFEPFMTYEIPLLLRNNDKVPRLVKVTQLDTPYFKIITSADSHQKVGPGLPVIYKIQFVPEENKDYNHELIVTTEREKFIVPIKCIGSRAILDFPDEINFSADGTCPVKHSAFKVLCIRNIGNRDAKFSLKCEEPFSVSPEHGILPVGENMQVTAYFNAQKCGEYKKELCIKYDSNETIYVSLYGAAQDINVRLDKSSIRIEDTYITMCNQRTVTIHNRSDIIVHFEWKKFATTELEQQQRLKEVLNLSREEENAKIKMSNLAEDYMALLSRNFQNKIKTTEHKSFIFEDEVFFIQPIEGDIWPHSSFEVSVIFKPDYAQIYNKIAYCQVTGRESRLPLRLSGVGAGPKVQLSIEKLDIGSVFIGSTHVYEVVLSNRGFIDAIYNVNMPNSQFGQYFNFEPNEGLISPNGYQAINITLTCDKLGDFSETFDFTIDGKPEKYTMIVQGTVIPPTFVFDVPAIKYGLVSYGFKYTHQCMLANTSLVPMSFNLRVASDSEARDFVQSDHDEYNFKEFSIVPSQGIIPPQSEIKILVEFVPHFIKKYETHLVVDIENVGDELFQLPVSARSAVPQITTLSPDIDLGRCFIYHSYEKQIQLQNDTSLKARYYLLPSKPNDTIKFSSGQAEGVIEANSVKYVSVLAESLQLGDIQSDLLIKINGSVEPPLKCSFICISQGPVCQILPKEIDWGLTTVLQKSARDITVSNESLIEAKFRVLMAKRNSSWRVEPSQGVVEPGAEIVLKAICYLIDKTRYDDCIFIEIENANTQKINVRAQGAGSSIVCEPSIGSAIDFGTFFSGGWLKRVFKLTNRSSRQQSLSFMPEIAGANSNRREKMSKSMPNTIFKINPNRVELNPGECKQICVEAFGEKPQLVEEYFVCNSIIGKTSGKDRIMRFKIRCEFVAPLVSFSTKDLVFRCEHDGQSLPPNQIKNLTLSNVSSLDLTAHMSTSSPFSLVDQETGNLVNEIMTNLRTGESLQIAINYNTQFKRDLHNEVSNGLLNINYSEHQHGDVVNLIGEIYFPNIHLEMNQIDFGCILNNTEVTQVIKMTNIGPLEVNYNWKFLLEKDNIISNLPLTESHTNRSIESDSKNFKLDLSDVNEENQDENNFANSQSLIDQSKAQIESKLEEMLTRNGERELPTIEEIFNITPLFGTLNPGEVQNLTITYFGHKEIQAYVKAVCEVHNGPEYELSLHGEASVLNYELNTRQINFGNISYDEISEATITIKNLGRVNIEYSMIGIDYENQTEYVIEPDVPIIVPIKGSIEADKTETLTVKYLPGSPKKFSKTFQLQISHFAPEDILIEGDAGFADIMLDLPRFETDSYIQLKDEAKSFVKNAEQKSDADLNSLHLVPELDLQVEIDRLAIENFVRAYSADMFQVVPYEKDNQSVVSSESNDSKAEEVLEQVSSPKQSKKQSALQSKSAASSKTSISSKSLIKKKIKPFLPDYILDFGHVILGTVKTHVVRAANMGKISASFEIERQNFSKTGFLIDLEKVRYLPHDVSVEFVVTFDPRGANLGLGPVEHVIPINIVNGPIVSLRLKANVTMPDLQISNDIIEFSDVKCGECKIITVQLNNHKEVRCDWSASYLPKKEEKFTPMHLKRKKKHESEQNKPKIFEIMPPSGILLPGHKTNIQLKFMPTEEKNYEERLTIRMAQSSQRLMILCKGKGLEPRVELSKNSIEFDPILPHSAGDEQEVKISNPCSYPIEIYNLEFDKNYLEEERILRIIRGYDEYNTILLPPRTVGEKLPIELYDYYEDQQKKLEDEDQKQKQLLHDTINEIENTEEAEKQEIQIESSGSQQAVGDVEKNPVFDSIARYLGIDLSSEGRAARNRRGVSMVVHGPPLSGKSQAAVALAKHYECALLTIDSVIIEALASSTSAAAAKARQFCAEAATKLAEEEKAEMAKTTHVTGQNTVNQAGGLSVEALAQHSISVGGNPGGSKKTSVAGDSHANIKLGKKLKGDASNADQSSNHPSTPPPLSGPVARKLSISTNLFSNEDGFMSTVLPEEVLVEILSDRFMLSDCNKGIIIDGLDTLFAQNNLLAATAVLKAFNNRRYIYFLVMKSDYQKYKVEMAKLQEEKERLRKEQELREQREIEEMDEETYNSLPSERRKLIDERFLETKKHRLKKEAEEKAAERERIEKELAEQQARMEEEKQKKKKKTIGGKESDKKSTVQSQNNAAKKEAPKEAKEQKVENKVNQPNGTERPHTRASVEENAEKPKKNAKNTDEDSMVKEKIIDPEEEKRKEAEKFLQQRFKTFDIHFKELCNLLDAWDRTQGTVFRQPSPSEKSDPDDHLPNKKPKALKNKDKEKEKKEKEKEKAEAEKLKAEAEKQQLLLQQQQNQEEDSENQDPNQSMQNEDKKDDQIGVPCIILENFNKSELDEVYKHPKFPSISEVLDGMGLGPKGPPIPPPASFAVVPYPVYRKAPAGAEFSHYIFVTNNENDPNLIPDIKPKQEITIIPEGSTLEGEKTPDNPSGKSGPKSTKSQKTTASRNESRGTSIEMQRRASGERKRTDSRVNKRDAGAQSPNRGSSSLSGNKVEDPTDGTASIDGSSIEKPSQKLQRFRWILPPNAEMSIRLRFTSEETGQFDQTLNFEIVGTRRRYQLHCRGICTFPTISREPRIVFNSRKKTKEPNEIVNKKYLLSEDLYEFGPLLVGNNKDRCREGKFPEYVENLNIQNVSPLDAEVSFCFLEDANDKTDSCFFLEPSELVLKPNETKQLKVYACPRDPKVYTDTLICCVKENPEPITFKVSCHGQKPELVLDKKEFNFKQVLLHRKDSKEIKMTNNTLIPVQWRLEGVDLLGEEFVCSQISGVIDPFQSFNLVMHFRALRPLNITPKDKKVLKLLVSSVNSFLGFMENHSIMVIAEAYDVALEINLPKGNDGGLEFGNVRVNNESKLSCTLKNKGKFPIKFNFLTESTGPHTAELLKYLTVSPAFGDLPGSDKNSQNQAISVTVHPKKEIFVKDAPVLKCQIIEPSMNDGSIIANIPIKISLKAIVSKFSITPQSEINFGAILNNTRRQERFVVENKGELDFKFTIAKYSPESVKSQSKVIDLPDSESISDLNPLSKQRYSSLSKIGSKSNILLRDGNQNQARLQCGAFTITPAYGILLQGGHQIITVDCAPDSSGHFEEELMIDIVDRDMNEFPNGIMYKLACESVQPSITSSNEIFEEHTIVPSLSSFNPKIMGVGIYVEEENKFFFNNVIVARTAKARFKLMNTNKIPIDLNLSLSNKPSSTKTTRQQMLAESVFEIEPAKAQIAPFSHIYAVVSFTPTSMTSYNAFFEASLETLNATIKNKTINFEIYGDGNLPRFTILKPNIRNKKGQTMLLFKRCIVNSSDSQQLVLANDGNLAAKVNFYLIDPDSAFKLRPVTKNGVVFNEKSVSSVVIQPSSQMTFVVTCSPKLVQTYQASLQLTVTDNQFEDTMIQMIGEGYMEDVTIENLHTLPNSEEEEMVSDEDACAIKPNVINFGHVYTNEKKQLLFTMRNLSKSECYKFEWPAGTGQGSPIEQSSPSLVQFGPRVGHLHAGCAKDITVTFKSMEPKLLKKELYKCQLSKIVFDQPISEVKDWDDRMSIVKYINEFVQSSIVANGEASGLFGQRQMSEANISNSVNQFINQQQTASNNSQM</sequence>
<dbReference type="InterPro" id="IPR033305">
    <property type="entry name" value="Hydin-like"/>
</dbReference>
<feature type="compositionally biased region" description="Basic and acidic residues" evidence="7">
    <location>
        <begin position="2281"/>
        <end position="2296"/>
    </location>
</feature>
<evidence type="ECO:0000313" key="12">
    <source>
        <dbReference type="Proteomes" id="UP000276133"/>
    </source>
</evidence>
<feature type="domain" description="HYDIN/VesB/CFA65-like Ig-like" evidence="9">
    <location>
        <begin position="194"/>
        <end position="290"/>
    </location>
</feature>
<keyword evidence="5" id="KW-0966">Cell projection</keyword>
<feature type="compositionally biased region" description="Low complexity" evidence="7">
    <location>
        <begin position="2433"/>
        <end position="2442"/>
    </location>
</feature>
<evidence type="ECO:0000256" key="7">
    <source>
        <dbReference type="SAM" id="MobiDB-lite"/>
    </source>
</evidence>
<dbReference type="GO" id="GO:1904158">
    <property type="term" value="P:axonemal central apparatus assembly"/>
    <property type="evidence" value="ECO:0007669"/>
    <property type="project" value="TreeGrafter"/>
</dbReference>
<comment type="subcellular location">
    <subcellularLocation>
        <location evidence="1">Cell projection</location>
        <location evidence="1">Cilium</location>
    </subcellularLocation>
    <subcellularLocation>
        <location evidence="2">Cytoplasm</location>
    </subcellularLocation>
</comment>
<feature type="non-terminal residue" evidence="11">
    <location>
        <position position="3725"/>
    </location>
</feature>
<dbReference type="InterPro" id="IPR053879">
    <property type="entry name" value="HYDIN_VesB_CFA65-like_Ig"/>
</dbReference>
<feature type="compositionally biased region" description="Polar residues" evidence="7">
    <location>
        <begin position="2626"/>
        <end position="2637"/>
    </location>
</feature>
<dbReference type="Proteomes" id="UP000276133">
    <property type="component" value="Unassembled WGS sequence"/>
</dbReference>
<protein>
    <submittedName>
        <fullName evidence="11">Hydrocephalus-inducing-like protein</fullName>
    </submittedName>
</protein>
<dbReference type="PANTHER" id="PTHR23053">
    <property type="entry name" value="DLEC1 DELETED IN LUNG AND ESOPHAGEAL CANCER 1"/>
    <property type="match status" value="1"/>
</dbReference>
<dbReference type="InterPro" id="IPR027417">
    <property type="entry name" value="P-loop_NTPase"/>
</dbReference>
<dbReference type="GO" id="GO:0003341">
    <property type="term" value="P:cilium movement"/>
    <property type="evidence" value="ECO:0007669"/>
    <property type="project" value="TreeGrafter"/>
</dbReference>
<evidence type="ECO:0000313" key="11">
    <source>
        <dbReference type="EMBL" id="RNA37831.1"/>
    </source>
</evidence>
<evidence type="ECO:0000256" key="3">
    <source>
        <dbReference type="ARBA" id="ARBA00022490"/>
    </source>
</evidence>
<evidence type="ECO:0000259" key="10">
    <source>
        <dbReference type="Pfam" id="PF24291"/>
    </source>
</evidence>
<reference evidence="11 12" key="1">
    <citation type="journal article" date="2018" name="Sci. Rep.">
        <title>Genomic signatures of local adaptation to the degree of environmental predictability in rotifers.</title>
        <authorList>
            <person name="Franch-Gras L."/>
            <person name="Hahn C."/>
            <person name="Garcia-Roger E.M."/>
            <person name="Carmona M.J."/>
            <person name="Serra M."/>
            <person name="Gomez A."/>
        </authorList>
    </citation>
    <scope>NUCLEOTIDE SEQUENCE [LARGE SCALE GENOMIC DNA]</scope>
    <source>
        <strain evidence="11">HYR1</strain>
    </source>
</reference>
<feature type="compositionally biased region" description="Low complexity" evidence="7">
    <location>
        <begin position="2575"/>
        <end position="2590"/>
    </location>
</feature>
<feature type="compositionally biased region" description="Basic and acidic residues" evidence="7">
    <location>
        <begin position="2405"/>
        <end position="2432"/>
    </location>
</feature>
<dbReference type="GO" id="GO:0005930">
    <property type="term" value="C:axoneme"/>
    <property type="evidence" value="ECO:0007669"/>
    <property type="project" value="TreeGrafter"/>
</dbReference>
<dbReference type="OrthoDB" id="442692at2759"/>
<comment type="caution">
    <text evidence="11">The sequence shown here is derived from an EMBL/GenBank/DDBJ whole genome shotgun (WGS) entry which is preliminary data.</text>
</comment>
<evidence type="ECO:0000259" key="8">
    <source>
        <dbReference type="Pfam" id="PF17213"/>
    </source>
</evidence>
<dbReference type="EMBL" id="REGN01000969">
    <property type="protein sequence ID" value="RNA37831.1"/>
    <property type="molecule type" value="Genomic_DNA"/>
</dbReference>
<dbReference type="STRING" id="10195.A0A3M7SPQ9"/>
<dbReference type="Pfam" id="PF17213">
    <property type="entry name" value="Hydin_ADK"/>
    <property type="match status" value="1"/>
</dbReference>
<dbReference type="InterPro" id="IPR013783">
    <property type="entry name" value="Ig-like_fold"/>
</dbReference>
<feature type="compositionally biased region" description="Low complexity" evidence="7">
    <location>
        <begin position="1507"/>
        <end position="1525"/>
    </location>
</feature>
<dbReference type="Gene3D" id="2.60.40.10">
    <property type="entry name" value="Immunoglobulins"/>
    <property type="match status" value="18"/>
</dbReference>
<keyword evidence="12" id="KW-1185">Reference proteome</keyword>
<feature type="region of interest" description="Disordered" evidence="7">
    <location>
        <begin position="2248"/>
        <end position="2347"/>
    </location>
</feature>
<feature type="region of interest" description="Disordered" evidence="7">
    <location>
        <begin position="2562"/>
        <end position="2656"/>
    </location>
</feature>
<dbReference type="PANTHER" id="PTHR23053:SF0">
    <property type="entry name" value="HYDROCEPHALUS-INDUCING PROTEIN HOMOLOG"/>
    <property type="match status" value="1"/>
</dbReference>
<feature type="region of interest" description="Disordered" evidence="7">
    <location>
        <begin position="2380"/>
        <end position="2466"/>
    </location>
</feature>